<evidence type="ECO:0000313" key="2">
    <source>
        <dbReference type="EMBL" id="EON74825.1"/>
    </source>
</evidence>
<protein>
    <submittedName>
        <fullName evidence="2">Uncharacterized protein</fullName>
    </submittedName>
</protein>
<keyword evidence="3" id="KW-1185">Reference proteome</keyword>
<dbReference type="Proteomes" id="UP000013909">
    <property type="component" value="Unassembled WGS sequence"/>
</dbReference>
<sequence>MQFPSLNRQKNNMEFVIAGITVALAIGLIYIIIRKVFD</sequence>
<reference evidence="2 3" key="1">
    <citation type="submission" date="2013-02" db="EMBL/GenBank/DDBJ databases">
        <title>A novel strain isolated from Lonar lake, Maharashtra, India.</title>
        <authorList>
            <person name="Singh A."/>
        </authorList>
    </citation>
    <scope>NUCLEOTIDE SEQUENCE [LARGE SCALE GENOMIC DNA]</scope>
    <source>
        <strain evidence="2 3">AK24</strain>
    </source>
</reference>
<dbReference type="AlphaFoldDB" id="R7ZL56"/>
<dbReference type="EMBL" id="AQHR01000120">
    <property type="protein sequence ID" value="EON74825.1"/>
    <property type="molecule type" value="Genomic_DNA"/>
</dbReference>
<evidence type="ECO:0000256" key="1">
    <source>
        <dbReference type="SAM" id="Phobius"/>
    </source>
</evidence>
<name>R7ZL56_9BACT</name>
<keyword evidence="1" id="KW-0812">Transmembrane</keyword>
<feature type="transmembrane region" description="Helical" evidence="1">
    <location>
        <begin position="15"/>
        <end position="33"/>
    </location>
</feature>
<comment type="caution">
    <text evidence="2">The sequence shown here is derived from an EMBL/GenBank/DDBJ whole genome shotgun (WGS) entry which is preliminary data.</text>
</comment>
<gene>
    <name evidence="2" type="ORF">ADIS_4726</name>
</gene>
<organism evidence="2 3">
    <name type="scientific">Lunatimonas lonarensis</name>
    <dbReference type="NCBI Taxonomy" id="1232681"/>
    <lineage>
        <taxon>Bacteria</taxon>
        <taxon>Pseudomonadati</taxon>
        <taxon>Bacteroidota</taxon>
        <taxon>Cytophagia</taxon>
        <taxon>Cytophagales</taxon>
        <taxon>Cyclobacteriaceae</taxon>
    </lineage>
</organism>
<evidence type="ECO:0000313" key="3">
    <source>
        <dbReference type="Proteomes" id="UP000013909"/>
    </source>
</evidence>
<accession>R7ZL56</accession>
<keyword evidence="1" id="KW-0472">Membrane</keyword>
<proteinExistence type="predicted"/>
<keyword evidence="1" id="KW-1133">Transmembrane helix</keyword>
<dbReference type="STRING" id="1232681.ADIS_4726"/>